<sequence length="83" mass="10127">MRLLFESPVSWSKKILNFFFLNFYFLFLLRRTTFSELYLMYQQFLPSDLKFIEYIYKWTLKLQSTSFSIISLHPFNKSSAVTN</sequence>
<accession>A0A1I7X2F4</accession>
<proteinExistence type="predicted"/>
<evidence type="ECO:0000313" key="2">
    <source>
        <dbReference type="Proteomes" id="UP000095283"/>
    </source>
</evidence>
<reference evidence="3" key="1">
    <citation type="submission" date="2016-11" db="UniProtKB">
        <authorList>
            <consortium name="WormBaseParasite"/>
        </authorList>
    </citation>
    <scope>IDENTIFICATION</scope>
</reference>
<keyword evidence="1" id="KW-0472">Membrane</keyword>
<keyword evidence="1" id="KW-0812">Transmembrane</keyword>
<evidence type="ECO:0000256" key="1">
    <source>
        <dbReference type="SAM" id="Phobius"/>
    </source>
</evidence>
<organism evidence="2 3">
    <name type="scientific">Heterorhabditis bacteriophora</name>
    <name type="common">Entomopathogenic nematode worm</name>
    <dbReference type="NCBI Taxonomy" id="37862"/>
    <lineage>
        <taxon>Eukaryota</taxon>
        <taxon>Metazoa</taxon>
        <taxon>Ecdysozoa</taxon>
        <taxon>Nematoda</taxon>
        <taxon>Chromadorea</taxon>
        <taxon>Rhabditida</taxon>
        <taxon>Rhabditina</taxon>
        <taxon>Rhabditomorpha</taxon>
        <taxon>Strongyloidea</taxon>
        <taxon>Heterorhabditidae</taxon>
        <taxon>Heterorhabditis</taxon>
    </lineage>
</organism>
<name>A0A1I7X2F4_HETBA</name>
<dbReference type="Proteomes" id="UP000095283">
    <property type="component" value="Unplaced"/>
</dbReference>
<protein>
    <submittedName>
        <fullName evidence="3">Ovule protein</fullName>
    </submittedName>
</protein>
<dbReference type="WBParaSite" id="Hba_11654">
    <property type="protein sequence ID" value="Hba_11654"/>
    <property type="gene ID" value="Hba_11654"/>
</dbReference>
<keyword evidence="1" id="KW-1133">Transmembrane helix</keyword>
<feature type="transmembrane region" description="Helical" evidence="1">
    <location>
        <begin position="15"/>
        <end position="33"/>
    </location>
</feature>
<dbReference type="AlphaFoldDB" id="A0A1I7X2F4"/>
<keyword evidence="2" id="KW-1185">Reference proteome</keyword>
<evidence type="ECO:0000313" key="3">
    <source>
        <dbReference type="WBParaSite" id="Hba_11654"/>
    </source>
</evidence>